<dbReference type="Gene3D" id="1.20.1420.30">
    <property type="entry name" value="NCX, central ion-binding region"/>
    <property type="match status" value="2"/>
</dbReference>
<protein>
    <recommendedName>
        <fullName evidence="9">Sodium/calcium exchanger membrane region domain-containing protein</fullName>
    </recommendedName>
</protein>
<dbReference type="GO" id="GO:0006874">
    <property type="term" value="P:intracellular calcium ion homeostasis"/>
    <property type="evidence" value="ECO:0007669"/>
    <property type="project" value="TreeGrafter"/>
</dbReference>
<accession>A0A1B0B897</accession>
<evidence type="ECO:0000256" key="8">
    <source>
        <dbReference type="SAM" id="Phobius"/>
    </source>
</evidence>
<dbReference type="InterPro" id="IPR004837">
    <property type="entry name" value="NaCa_Exmemb"/>
</dbReference>
<feature type="transmembrane region" description="Helical" evidence="8">
    <location>
        <begin position="345"/>
        <end position="368"/>
    </location>
</feature>
<feature type="transmembrane region" description="Helical" evidence="8">
    <location>
        <begin position="388"/>
        <end position="405"/>
    </location>
</feature>
<evidence type="ECO:0000256" key="4">
    <source>
        <dbReference type="ARBA" id="ARBA00022568"/>
    </source>
</evidence>
<dbReference type="Pfam" id="PF01699">
    <property type="entry name" value="Na_Ca_ex"/>
    <property type="match status" value="2"/>
</dbReference>
<comment type="similarity">
    <text evidence="2">Belongs to the Ca(2+):cation antiporter (CaCA) (TC 2.A.19) family. SLC24A subfamily.</text>
</comment>
<keyword evidence="7 8" id="KW-0472">Membrane</keyword>
<name>A0A1B0B897_9MUSC</name>
<evidence type="ECO:0000313" key="11">
    <source>
        <dbReference type="Proteomes" id="UP000092460"/>
    </source>
</evidence>
<evidence type="ECO:0000259" key="9">
    <source>
        <dbReference type="Pfam" id="PF01699"/>
    </source>
</evidence>
<evidence type="ECO:0000256" key="5">
    <source>
        <dbReference type="ARBA" id="ARBA00022692"/>
    </source>
</evidence>
<dbReference type="GO" id="GO:0005886">
    <property type="term" value="C:plasma membrane"/>
    <property type="evidence" value="ECO:0007669"/>
    <property type="project" value="TreeGrafter"/>
</dbReference>
<feature type="transmembrane region" description="Helical" evidence="8">
    <location>
        <begin position="412"/>
        <end position="436"/>
    </location>
</feature>
<dbReference type="EnsemblMetazoa" id="GPPI022083-RA">
    <property type="protein sequence ID" value="GPPI022083-PA"/>
    <property type="gene ID" value="GPPI022083"/>
</dbReference>
<dbReference type="PANTHER" id="PTHR10846">
    <property type="entry name" value="SODIUM/POTASSIUM/CALCIUM EXCHANGER"/>
    <property type="match status" value="1"/>
</dbReference>
<dbReference type="Proteomes" id="UP000092460">
    <property type="component" value="Unassembled WGS sequence"/>
</dbReference>
<evidence type="ECO:0000256" key="3">
    <source>
        <dbReference type="ARBA" id="ARBA00022449"/>
    </source>
</evidence>
<keyword evidence="5 8" id="KW-0812">Transmembrane</keyword>
<comment type="subcellular location">
    <subcellularLocation>
        <location evidence="1">Membrane</location>
        <topology evidence="1">Multi-pass membrane protein</topology>
    </subcellularLocation>
</comment>
<evidence type="ECO:0000313" key="10">
    <source>
        <dbReference type="EnsemblMetazoa" id="GPPI022083-PA"/>
    </source>
</evidence>
<feature type="transmembrane region" description="Helical" evidence="8">
    <location>
        <begin position="181"/>
        <end position="201"/>
    </location>
</feature>
<dbReference type="PANTHER" id="PTHR10846:SF73">
    <property type="entry name" value="SODIUM_CALCIUM EXCHANGER MEMBRANE REGION DOMAIN-CONTAINING PROTEIN"/>
    <property type="match status" value="1"/>
</dbReference>
<sequence length="452" mass="51225">MEVFMRMRNVSKIISTRKVQKIQLNCSLRAIDDYPKLFTEEPPRYDLIALCLILGLYCVIGIAELISEYGFPAVERISSTFGFTRDVSGAILIAGASSAPEIFINLYATLFTEGDLGIGTIIGSSVFNILAIPAMCGFLSGPMGIAMDWWPITREILLYSFSVGMLTGFLLSGTIEWMEALTLLIIFIMYLVWLLFLNRVAVNRCRRTDRECACKCFRVEATVIEDEGKIREYETDSPFNFFKWPTGKLYVKFNWILTYPFHLAFFFTIPNCKRRLTRRLSLLSFIMFVIWIVTLMYVITWTATVIGFHLDIPDVIMNMTLLAAAVSVPELLFCRTVVKKGFGSMALCSAIASNTIDVTFVLSFPWLLKSTVAMHLGRTNFVTFISEALYVNTAVVFLSTFIFYISLMGSRFYLTTTLGIICFFWYCSYVIIITTIDINTFSPISLPKCTLG</sequence>
<reference evidence="11" key="1">
    <citation type="submission" date="2015-01" db="EMBL/GenBank/DDBJ databases">
        <authorList>
            <person name="Aksoy S."/>
            <person name="Warren W."/>
            <person name="Wilson R.K."/>
        </authorList>
    </citation>
    <scope>NUCLEOTIDE SEQUENCE [LARGE SCALE GENOMIC DNA]</scope>
    <source>
        <strain evidence="11">IAEA</strain>
    </source>
</reference>
<feature type="domain" description="Sodium/calcium exchanger membrane region" evidence="9">
    <location>
        <begin position="51"/>
        <end position="195"/>
    </location>
</feature>
<dbReference type="VEuPathDB" id="VectorBase:GPPI022083"/>
<feature type="transmembrane region" description="Helical" evidence="8">
    <location>
        <begin position="47"/>
        <end position="66"/>
    </location>
</feature>
<keyword evidence="11" id="KW-1185">Reference proteome</keyword>
<dbReference type="InterPro" id="IPR044880">
    <property type="entry name" value="NCX_ion-bd_dom_sf"/>
</dbReference>
<feature type="domain" description="Sodium/calcium exchanger membrane region" evidence="9">
    <location>
        <begin position="281"/>
        <end position="434"/>
    </location>
</feature>
<keyword evidence="4" id="KW-0109">Calcium transport</keyword>
<dbReference type="AlphaFoldDB" id="A0A1B0B897"/>
<proteinExistence type="inferred from homology"/>
<feature type="transmembrane region" description="Helical" evidence="8">
    <location>
        <begin position="116"/>
        <end position="136"/>
    </location>
</feature>
<dbReference type="GO" id="GO:0008273">
    <property type="term" value="F:calcium, potassium:sodium antiporter activity"/>
    <property type="evidence" value="ECO:0007669"/>
    <property type="project" value="TreeGrafter"/>
</dbReference>
<dbReference type="GO" id="GO:0005262">
    <property type="term" value="F:calcium channel activity"/>
    <property type="evidence" value="ECO:0007669"/>
    <property type="project" value="TreeGrafter"/>
</dbReference>
<dbReference type="EMBL" id="JXJN01009884">
    <property type="status" value="NOT_ANNOTATED_CDS"/>
    <property type="molecule type" value="Genomic_DNA"/>
</dbReference>
<feature type="transmembrane region" description="Helical" evidence="8">
    <location>
        <begin position="156"/>
        <end position="175"/>
    </location>
</feature>
<evidence type="ECO:0000256" key="2">
    <source>
        <dbReference type="ARBA" id="ARBA00005364"/>
    </source>
</evidence>
<evidence type="ECO:0000256" key="6">
    <source>
        <dbReference type="ARBA" id="ARBA00022989"/>
    </source>
</evidence>
<keyword evidence="4" id="KW-0406">Ion transport</keyword>
<evidence type="ECO:0000256" key="1">
    <source>
        <dbReference type="ARBA" id="ARBA00004141"/>
    </source>
</evidence>
<reference evidence="10" key="2">
    <citation type="submission" date="2020-05" db="UniProtKB">
        <authorList>
            <consortium name="EnsemblMetazoa"/>
        </authorList>
    </citation>
    <scope>IDENTIFICATION</scope>
    <source>
        <strain evidence="10">IAEA</strain>
    </source>
</reference>
<keyword evidence="3" id="KW-0050">Antiport</keyword>
<evidence type="ECO:0000256" key="7">
    <source>
        <dbReference type="ARBA" id="ARBA00023136"/>
    </source>
</evidence>
<dbReference type="InterPro" id="IPR004481">
    <property type="entry name" value="K/Na/Ca-exchanger"/>
</dbReference>
<feature type="transmembrane region" description="Helical" evidence="8">
    <location>
        <begin position="282"/>
        <end position="303"/>
    </location>
</feature>
<feature type="transmembrane region" description="Helical" evidence="8">
    <location>
        <begin position="315"/>
        <end position="333"/>
    </location>
</feature>
<dbReference type="STRING" id="67801.A0A1B0B897"/>
<organism evidence="10 11">
    <name type="scientific">Glossina palpalis gambiensis</name>
    <dbReference type="NCBI Taxonomy" id="67801"/>
    <lineage>
        <taxon>Eukaryota</taxon>
        <taxon>Metazoa</taxon>
        <taxon>Ecdysozoa</taxon>
        <taxon>Arthropoda</taxon>
        <taxon>Hexapoda</taxon>
        <taxon>Insecta</taxon>
        <taxon>Pterygota</taxon>
        <taxon>Neoptera</taxon>
        <taxon>Endopterygota</taxon>
        <taxon>Diptera</taxon>
        <taxon>Brachycera</taxon>
        <taxon>Muscomorpha</taxon>
        <taxon>Hippoboscoidea</taxon>
        <taxon>Glossinidae</taxon>
        <taxon>Glossina</taxon>
    </lineage>
</organism>
<keyword evidence="4" id="KW-0106">Calcium</keyword>
<keyword evidence="6 8" id="KW-1133">Transmembrane helix</keyword>
<feature type="transmembrane region" description="Helical" evidence="8">
    <location>
        <begin position="87"/>
        <end position="110"/>
    </location>
</feature>
<keyword evidence="4" id="KW-0813">Transport</keyword>